<evidence type="ECO:0000256" key="1">
    <source>
        <dbReference type="ARBA" id="ARBA00022737"/>
    </source>
</evidence>
<sequence length="957" mass="106079">MAQSERRVSLGELIRHAGVSPATTRQPCLSPPPQPSNISNDDDHIQAREILVRRRQKNPESKDAMLKRIFKSSKEKEKAMDTSQWEFSQDELDQALSAVIRNPNSNPGLVQALLNFGAKVNYVDTTDRKKSKNAPNTGPRRRSTVLQQAATLRKVDSVNLLASSGADQTTLDEGLKAALTAQDQHCIEELLRHGADLNRFPNALPAAVKSNDQNLVQVLLRAPKGPRAEVISSCLLLAVRQDSETLASLLLSYGADPNFDSAGAINTAIGKEDWRLTLTLVSGPIPLGSQNLQRLLDTVMRLRTCEATLQFLQVLLCCGLPPNSIGLPDLLICRVRKNCTPGSKMMIDYGVPTTANDAECLRLAIENANWVLVDAILETPIEPRHASAALDSLPSEMLRSDRVLIVQRLLTKGAGGRSLGRWLNIAVKEHDLPLLELLLKSGAPAGAQSIALQAAIEGGAENLDVIQRLLAINPNLLGPALESTIALEDPSKKKPLIDALLQLGIPQEALDQGLTAETRLATKTKDLSTTTVLMRQGASVSGDALEAAISSRDQSLTNILLSGKRPPSRSETTKAFRLLFLEQNLREESLDSGSIVVLSQQLLNLGVEQPAIDAALRATLDITGDSPRIQALLETLLQHNANVNSADGQQRTQVRQLTKLLLDNGSDALFKARNEKSSIILALDNKQSALEVTEALLETDIWETINDESHTVQISGLTYSPLSYVEHIPAPHRTSIKPQLIELLLDRGCRPRFYSPTADQPPGATGIPAPIARLVDQQKEHDLALKLAHDAHERIRTQDETIHRDILRRKHEQQDAEFAAQDAAQAHWQRLEQQKHDFEIQRVQAAERMKRAEKVAWHNLMMEQERDAAATRQKMEERKHSVNHAYEARMLEQRKAEIEHRAGVERRMLREKEELYERNVTRQKEITKRLDESAQLHARLKQERPAIEGHTQWGTVD</sequence>
<dbReference type="OrthoDB" id="3182339at2759"/>
<reference evidence="4" key="1">
    <citation type="submission" date="2019-04" db="EMBL/GenBank/DDBJ databases">
        <title>Sequencing of skin fungus with MAO and IRED activity.</title>
        <authorList>
            <person name="Marsaioli A.J."/>
            <person name="Bonatto J.M.C."/>
            <person name="Reis Junior O."/>
        </authorList>
    </citation>
    <scope>NUCLEOTIDE SEQUENCE</scope>
    <source>
        <strain evidence="4">30M1</strain>
    </source>
</reference>
<comment type="caution">
    <text evidence="4">The sequence shown here is derived from an EMBL/GenBank/DDBJ whole genome shotgun (WGS) entry which is preliminary data.</text>
</comment>
<dbReference type="SUPFAM" id="SSF48403">
    <property type="entry name" value="Ankyrin repeat"/>
    <property type="match status" value="2"/>
</dbReference>
<evidence type="ECO:0000256" key="3">
    <source>
        <dbReference type="SAM" id="MobiDB-lite"/>
    </source>
</evidence>
<evidence type="ECO:0000313" key="5">
    <source>
        <dbReference type="Proteomes" id="UP000801428"/>
    </source>
</evidence>
<evidence type="ECO:0000256" key="2">
    <source>
        <dbReference type="ARBA" id="ARBA00023043"/>
    </source>
</evidence>
<gene>
    <name evidence="4" type="ORF">E8E13_009888</name>
</gene>
<keyword evidence="2" id="KW-0040">ANK repeat</keyword>
<feature type="region of interest" description="Disordered" evidence="3">
    <location>
        <begin position="1"/>
        <end position="42"/>
    </location>
</feature>
<dbReference type="EMBL" id="SWKU01000003">
    <property type="protein sequence ID" value="KAF3008736.1"/>
    <property type="molecule type" value="Genomic_DNA"/>
</dbReference>
<dbReference type="InterPro" id="IPR002110">
    <property type="entry name" value="Ankyrin_rpt"/>
</dbReference>
<dbReference type="SMART" id="SM00248">
    <property type="entry name" value="ANK"/>
    <property type="match status" value="5"/>
</dbReference>
<keyword evidence="5" id="KW-1185">Reference proteome</keyword>
<dbReference type="InterPro" id="IPR050745">
    <property type="entry name" value="Multifunctional_regulatory"/>
</dbReference>
<name>A0A9P4TMS4_CURKU</name>
<protein>
    <submittedName>
        <fullName evidence="4">Uncharacterized protein</fullName>
    </submittedName>
</protein>
<dbReference type="PANTHER" id="PTHR24189:SF50">
    <property type="entry name" value="ANKYRIN REPEAT AND SOCS BOX PROTEIN 2"/>
    <property type="match status" value="1"/>
</dbReference>
<accession>A0A9P4TMS4</accession>
<dbReference type="Gene3D" id="1.25.40.20">
    <property type="entry name" value="Ankyrin repeat-containing domain"/>
    <property type="match status" value="2"/>
</dbReference>
<evidence type="ECO:0000313" key="4">
    <source>
        <dbReference type="EMBL" id="KAF3008736.1"/>
    </source>
</evidence>
<proteinExistence type="predicted"/>
<organism evidence="4 5">
    <name type="scientific">Curvularia kusanoi</name>
    <name type="common">Cochliobolus kusanoi</name>
    <dbReference type="NCBI Taxonomy" id="90978"/>
    <lineage>
        <taxon>Eukaryota</taxon>
        <taxon>Fungi</taxon>
        <taxon>Dikarya</taxon>
        <taxon>Ascomycota</taxon>
        <taxon>Pezizomycotina</taxon>
        <taxon>Dothideomycetes</taxon>
        <taxon>Pleosporomycetidae</taxon>
        <taxon>Pleosporales</taxon>
        <taxon>Pleosporineae</taxon>
        <taxon>Pleosporaceae</taxon>
        <taxon>Curvularia</taxon>
    </lineage>
</organism>
<dbReference type="AlphaFoldDB" id="A0A9P4TMS4"/>
<dbReference type="Proteomes" id="UP000801428">
    <property type="component" value="Unassembled WGS sequence"/>
</dbReference>
<dbReference type="PANTHER" id="PTHR24189">
    <property type="entry name" value="MYOTROPHIN"/>
    <property type="match status" value="1"/>
</dbReference>
<feature type="compositionally biased region" description="Basic and acidic residues" evidence="3">
    <location>
        <begin position="1"/>
        <end position="15"/>
    </location>
</feature>
<keyword evidence="1" id="KW-0677">Repeat</keyword>
<dbReference type="InterPro" id="IPR036770">
    <property type="entry name" value="Ankyrin_rpt-contain_sf"/>
</dbReference>